<evidence type="ECO:0000313" key="2">
    <source>
        <dbReference type="EMBL" id="GGU69933.1"/>
    </source>
</evidence>
<dbReference type="InterPro" id="IPR040570">
    <property type="entry name" value="LAL_C2"/>
</dbReference>
<comment type="caution">
    <text evidence="2">The sequence shown here is derived from an EMBL/GenBank/DDBJ whole genome shotgun (WGS) entry which is preliminary data.</text>
</comment>
<reference evidence="3" key="1">
    <citation type="journal article" date="2019" name="Int. J. Syst. Evol. Microbiol.">
        <title>The Global Catalogue of Microorganisms (GCM) 10K type strain sequencing project: providing services to taxonomists for standard genome sequencing and annotation.</title>
        <authorList>
            <consortium name="The Broad Institute Genomics Platform"/>
            <consortium name="The Broad Institute Genome Sequencing Center for Infectious Disease"/>
            <person name="Wu L."/>
            <person name="Ma J."/>
        </authorList>
    </citation>
    <scope>NUCLEOTIDE SEQUENCE [LARGE SCALE GENOMIC DNA]</scope>
    <source>
        <strain evidence="3">JCM 3399</strain>
    </source>
</reference>
<proteinExistence type="predicted"/>
<protein>
    <recommendedName>
        <fullName evidence="1">L-amino acid ligase C-terminal domain-containing protein</fullName>
    </recommendedName>
</protein>
<gene>
    <name evidence="2" type="ORF">GCM10010211_39360</name>
</gene>
<organism evidence="2 3">
    <name type="scientific">Streptomyces albospinus</name>
    <dbReference type="NCBI Taxonomy" id="285515"/>
    <lineage>
        <taxon>Bacteria</taxon>
        <taxon>Bacillati</taxon>
        <taxon>Actinomycetota</taxon>
        <taxon>Actinomycetes</taxon>
        <taxon>Kitasatosporales</taxon>
        <taxon>Streptomycetaceae</taxon>
        <taxon>Streptomyces</taxon>
    </lineage>
</organism>
<evidence type="ECO:0000259" key="1">
    <source>
        <dbReference type="Pfam" id="PF18603"/>
    </source>
</evidence>
<feature type="domain" description="L-amino acid ligase C-terminal" evidence="1">
    <location>
        <begin position="3"/>
        <end position="38"/>
    </location>
</feature>
<name>A0ABQ2V7M2_9ACTN</name>
<sequence length="43" mass="4613">MGSPHDSMGRIGHVMLRAGTAAEVNRAADEAMRSVTVESATRW</sequence>
<evidence type="ECO:0000313" key="3">
    <source>
        <dbReference type="Proteomes" id="UP000654471"/>
    </source>
</evidence>
<dbReference type="Pfam" id="PF18603">
    <property type="entry name" value="LAL_C2"/>
    <property type="match status" value="1"/>
</dbReference>
<keyword evidence="3" id="KW-1185">Reference proteome</keyword>
<dbReference type="Proteomes" id="UP000654471">
    <property type="component" value="Unassembled WGS sequence"/>
</dbReference>
<dbReference type="EMBL" id="BMRP01000013">
    <property type="protein sequence ID" value="GGU69933.1"/>
    <property type="molecule type" value="Genomic_DNA"/>
</dbReference>
<accession>A0ABQ2V7M2</accession>